<sequence length="456" mass="46772">MSRTLVLVLSWGLCAFAASAAPVPPAAPDTHVPAVQRLSQALATSVRALPAEAPVAVYLSGGSAELRRAVGTVLAGRLAAVGLAPTVVDAPSAEAAEGVARAQGARTLVRLTLDVEAGALRARGDALGTWVNFWSGRAPTRPAKPSGALVESVDADAEVLALASLGLPPSQPVSPGGPTKSLRLLGATLVRFEQPLAALAAGDLDGDGRDEIAVMTEEDVSVFAADGRLLARRELSALPFSGSTTREPFGALAVLPGPPRLAAWSSRRAQGEVLALDKGRGTLRPVGTLDGAPLGAVERGSFVPGQTSFQAEVRFADGKSMALPAPFSTASLAPPRMLFVHPDATASLYARAGAPPTRLVGLGTGSALGDLDGDGTPELLTTSTLLQPSPDVLRVHSLKAEDPVAHEPLWQGSLPAGRALFVVVADLDGDERREVVVGLWKPDGTGELFLLRQGAP</sequence>
<evidence type="ECO:0000313" key="2">
    <source>
        <dbReference type="EMBL" id="QSQ14224.1"/>
    </source>
</evidence>
<protein>
    <submittedName>
        <fullName evidence="2">VCBS repeat-containing protein</fullName>
    </submittedName>
</protein>
<dbReference type="Proteomes" id="UP000663090">
    <property type="component" value="Chromosome"/>
</dbReference>
<feature type="signal peptide" evidence="1">
    <location>
        <begin position="1"/>
        <end position="20"/>
    </location>
</feature>
<organism evidence="2 3">
    <name type="scientific">Myxococcus landrumensis</name>
    <dbReference type="NCBI Taxonomy" id="2813577"/>
    <lineage>
        <taxon>Bacteria</taxon>
        <taxon>Pseudomonadati</taxon>
        <taxon>Myxococcota</taxon>
        <taxon>Myxococcia</taxon>
        <taxon>Myxococcales</taxon>
        <taxon>Cystobacterineae</taxon>
        <taxon>Myxococcaceae</taxon>
        <taxon>Myxococcus</taxon>
    </lineage>
</organism>
<keyword evidence="3" id="KW-1185">Reference proteome</keyword>
<dbReference type="EMBL" id="CP071091">
    <property type="protein sequence ID" value="QSQ14224.1"/>
    <property type="molecule type" value="Genomic_DNA"/>
</dbReference>
<proteinExistence type="predicted"/>
<feature type="chain" id="PRO_5046169760" evidence="1">
    <location>
        <begin position="21"/>
        <end position="456"/>
    </location>
</feature>
<keyword evidence="1" id="KW-0732">Signal</keyword>
<dbReference type="RefSeq" id="WP_206716015.1">
    <property type="nucleotide sequence ID" value="NZ_CP071091.1"/>
</dbReference>
<dbReference type="SUPFAM" id="SSF69318">
    <property type="entry name" value="Integrin alpha N-terminal domain"/>
    <property type="match status" value="1"/>
</dbReference>
<dbReference type="InterPro" id="IPR028994">
    <property type="entry name" value="Integrin_alpha_N"/>
</dbReference>
<evidence type="ECO:0000256" key="1">
    <source>
        <dbReference type="SAM" id="SignalP"/>
    </source>
</evidence>
<accession>A0ABX7N9K5</accession>
<name>A0ABX7N9K5_9BACT</name>
<evidence type="ECO:0000313" key="3">
    <source>
        <dbReference type="Proteomes" id="UP000663090"/>
    </source>
</evidence>
<reference evidence="2 3" key="1">
    <citation type="submission" date="2021-02" db="EMBL/GenBank/DDBJ databases">
        <title>De Novo genome assembly of isolated myxobacteria.</title>
        <authorList>
            <person name="Stevens D.C."/>
        </authorList>
    </citation>
    <scope>NUCLEOTIDE SEQUENCE [LARGE SCALE GENOMIC DNA]</scope>
    <source>
        <strain evidence="2 3">SCHIC003</strain>
    </source>
</reference>
<gene>
    <name evidence="2" type="ORF">JY572_38960</name>
</gene>